<dbReference type="STRING" id="2017.SAMN05444320_102454"/>
<dbReference type="Pfam" id="PF11253">
    <property type="entry name" value="DUF3052"/>
    <property type="match status" value="1"/>
</dbReference>
<dbReference type="AlphaFoldDB" id="A0A1M4YRI4"/>
<feature type="compositionally biased region" description="Basic and acidic residues" evidence="1">
    <location>
        <begin position="1"/>
        <end position="11"/>
    </location>
</feature>
<gene>
    <name evidence="2" type="ORF">SAMN05444320_102454</name>
</gene>
<evidence type="ECO:0008006" key="4">
    <source>
        <dbReference type="Google" id="ProtNLM"/>
    </source>
</evidence>
<proteinExistence type="predicted"/>
<evidence type="ECO:0000313" key="2">
    <source>
        <dbReference type="EMBL" id="SHF08298.1"/>
    </source>
</evidence>
<organism evidence="2 3">
    <name type="scientific">Streptoalloteichus hindustanus</name>
    <dbReference type="NCBI Taxonomy" id="2017"/>
    <lineage>
        <taxon>Bacteria</taxon>
        <taxon>Bacillati</taxon>
        <taxon>Actinomycetota</taxon>
        <taxon>Actinomycetes</taxon>
        <taxon>Pseudonocardiales</taxon>
        <taxon>Pseudonocardiaceae</taxon>
        <taxon>Streptoalloteichus</taxon>
    </lineage>
</organism>
<evidence type="ECO:0000256" key="1">
    <source>
        <dbReference type="SAM" id="MobiDB-lite"/>
    </source>
</evidence>
<dbReference type="Proteomes" id="UP000184501">
    <property type="component" value="Unassembled WGS sequence"/>
</dbReference>
<dbReference type="EMBL" id="FQVN01000002">
    <property type="protein sequence ID" value="SHF08298.1"/>
    <property type="molecule type" value="Genomic_DNA"/>
</dbReference>
<feature type="region of interest" description="Disordered" evidence="1">
    <location>
        <begin position="1"/>
        <end position="24"/>
    </location>
</feature>
<dbReference type="InterPro" id="IPR021412">
    <property type="entry name" value="DUF3052"/>
</dbReference>
<sequence>MGAEPDARNDPAVRMGFEPGQTVQEIGFDEDTDGALREAIENRIGQSLADQDFDDEVDAVVLWFREEDGDLVDALVDARTLLVDTGVVWLLTPASGRAGYVEASDISDSAVTAGLQIAGSAKAAPDWSGTRLVAPKTSRARR</sequence>
<reference evidence="2 3" key="1">
    <citation type="submission" date="2016-11" db="EMBL/GenBank/DDBJ databases">
        <authorList>
            <person name="Jaros S."/>
            <person name="Januszkiewicz K."/>
            <person name="Wedrychowicz H."/>
        </authorList>
    </citation>
    <scope>NUCLEOTIDE SEQUENCE [LARGE SCALE GENOMIC DNA]</scope>
    <source>
        <strain evidence="2 3">DSM 44523</strain>
    </source>
</reference>
<protein>
    <recommendedName>
        <fullName evidence="4">DUF3052 domain-containing protein</fullName>
    </recommendedName>
</protein>
<keyword evidence="3" id="KW-1185">Reference proteome</keyword>
<name>A0A1M4YRI4_STRHI</name>
<evidence type="ECO:0000313" key="3">
    <source>
        <dbReference type="Proteomes" id="UP000184501"/>
    </source>
</evidence>
<accession>A0A1M4YRI4</accession>
<dbReference type="RefSeq" id="WP_268844416.1">
    <property type="nucleotide sequence ID" value="NZ_FQVN01000002.1"/>
</dbReference>